<dbReference type="Proteomes" id="UP000663838">
    <property type="component" value="Unassembled WGS sequence"/>
</dbReference>
<evidence type="ECO:0000313" key="2">
    <source>
        <dbReference type="EMBL" id="CAF4519682.1"/>
    </source>
</evidence>
<name>A0A820WK54_9BILA</name>
<organism evidence="2 3">
    <name type="scientific">Rotaria socialis</name>
    <dbReference type="NCBI Taxonomy" id="392032"/>
    <lineage>
        <taxon>Eukaryota</taxon>
        <taxon>Metazoa</taxon>
        <taxon>Spiralia</taxon>
        <taxon>Gnathifera</taxon>
        <taxon>Rotifera</taxon>
        <taxon>Eurotatoria</taxon>
        <taxon>Bdelloidea</taxon>
        <taxon>Philodinida</taxon>
        <taxon>Philodinidae</taxon>
        <taxon>Rotaria</taxon>
    </lineage>
</organism>
<gene>
    <name evidence="1" type="ORF">QYT958_LOCUS4486</name>
    <name evidence="2" type="ORF">TOA249_LOCUS4914</name>
</gene>
<proteinExistence type="predicted"/>
<evidence type="ECO:0008006" key="4">
    <source>
        <dbReference type="Google" id="ProtNLM"/>
    </source>
</evidence>
<protein>
    <recommendedName>
        <fullName evidence="4">MULE transposase domain-containing protein</fullName>
    </recommendedName>
</protein>
<dbReference type="Proteomes" id="UP000663848">
    <property type="component" value="Unassembled WGS sequence"/>
</dbReference>
<comment type="caution">
    <text evidence="2">The sequence shown here is derived from an EMBL/GenBank/DDBJ whole genome shotgun (WGS) entry which is preliminary data.</text>
</comment>
<accession>A0A820WK54</accession>
<dbReference type="EMBL" id="CAJOBR010000346">
    <property type="protein sequence ID" value="CAF4498600.1"/>
    <property type="molecule type" value="Genomic_DNA"/>
</dbReference>
<dbReference type="EMBL" id="CAJOBS010000192">
    <property type="protein sequence ID" value="CAF4519682.1"/>
    <property type="molecule type" value="Genomic_DNA"/>
</dbReference>
<dbReference type="AlphaFoldDB" id="A0A820WK54"/>
<evidence type="ECO:0000313" key="1">
    <source>
        <dbReference type="EMBL" id="CAF4498600.1"/>
    </source>
</evidence>
<sequence length="161" mass="18883">MLDFEQACICIFDRSFPNVLGSGCYFHLRQSIHRKLQALGHQNKYENDPEFSHNIHKIAALAFLKPDDVAKGFEDLSMNLDDEYQTVLHYFEETYIGRVRANHTRRKPMFTIGFWIHIRSGQVPKSKKKNERFEKRLLHLISNPHQDILTQLDSIANNITL</sequence>
<evidence type="ECO:0000313" key="3">
    <source>
        <dbReference type="Proteomes" id="UP000663838"/>
    </source>
</evidence>
<reference evidence="2" key="1">
    <citation type="submission" date="2021-02" db="EMBL/GenBank/DDBJ databases">
        <authorList>
            <person name="Nowell W R."/>
        </authorList>
    </citation>
    <scope>NUCLEOTIDE SEQUENCE</scope>
</reference>